<reference evidence="10 11" key="1">
    <citation type="submission" date="2019-07" db="EMBL/GenBank/DDBJ databases">
        <title>Cryptosporangium phraense sp. nov., isolated from plant litter.</title>
        <authorList>
            <person name="Suriyachadkun C."/>
        </authorList>
    </citation>
    <scope>NUCLEOTIDE SEQUENCE [LARGE SCALE GENOMIC DNA]</scope>
    <source>
        <strain evidence="10 11">A-T 5661</strain>
    </source>
</reference>
<evidence type="ECO:0000256" key="2">
    <source>
        <dbReference type="ARBA" id="ARBA00022475"/>
    </source>
</evidence>
<evidence type="ECO:0000256" key="4">
    <source>
        <dbReference type="ARBA" id="ARBA00022989"/>
    </source>
</evidence>
<feature type="domain" description="MacB-like periplasmic core" evidence="9">
    <location>
        <begin position="29"/>
        <end position="235"/>
    </location>
</feature>
<dbReference type="EMBL" id="VIRS01000013">
    <property type="protein sequence ID" value="TQS43489.1"/>
    <property type="molecule type" value="Genomic_DNA"/>
</dbReference>
<evidence type="ECO:0000256" key="7">
    <source>
        <dbReference type="SAM" id="Phobius"/>
    </source>
</evidence>
<dbReference type="GO" id="GO:0022857">
    <property type="term" value="F:transmembrane transporter activity"/>
    <property type="evidence" value="ECO:0007669"/>
    <property type="project" value="TreeGrafter"/>
</dbReference>
<evidence type="ECO:0000256" key="1">
    <source>
        <dbReference type="ARBA" id="ARBA00004651"/>
    </source>
</evidence>
<sequence length="394" mass="40013">MTVHPVRLGLRDLLSLGTIGLRTRRLRAALSALGIAVGIATMVAVTSIPESSERALMDRLAALGPNLLQVAPSESAGDEPRLPVEAPAMVARIAPVTAVAAVANTHAVVRRSDLIDPKDGSGLTVLAARPGLLGVLDARLREGRFADETFPTVVLGSVAATRLGVPAVSAAPVQVLIGDVRFSVVGILDPTPLSPEIDRAVLVGWGAAAARLGFDGHPTTLYVRAEEPAIEAVRAVLPATVSPDNPGRAVVSLPSDALVAKRATEQTFSVLFVGLALVALLVGGIGVANTMVISVLERRSEIGLRRALGANRGQIRAQFLTESVVLSALGGGAGTLLGVAGTAVYAVHHGWPVVVPVGAVAGALGGALLVGVVAGVYPSVRAARLTPTAALASV</sequence>
<dbReference type="InterPro" id="IPR025857">
    <property type="entry name" value="MacB_PCD"/>
</dbReference>
<evidence type="ECO:0000256" key="6">
    <source>
        <dbReference type="ARBA" id="ARBA00038076"/>
    </source>
</evidence>
<comment type="caution">
    <text evidence="10">The sequence shown here is derived from an EMBL/GenBank/DDBJ whole genome shotgun (WGS) entry which is preliminary data.</text>
</comment>
<dbReference type="RefSeq" id="WP_142706187.1">
    <property type="nucleotide sequence ID" value="NZ_VIRS01000013.1"/>
</dbReference>
<dbReference type="PANTHER" id="PTHR30572:SF4">
    <property type="entry name" value="ABC TRANSPORTER PERMEASE YTRF"/>
    <property type="match status" value="1"/>
</dbReference>
<evidence type="ECO:0000256" key="3">
    <source>
        <dbReference type="ARBA" id="ARBA00022692"/>
    </source>
</evidence>
<comment type="subcellular location">
    <subcellularLocation>
        <location evidence="1">Cell membrane</location>
        <topology evidence="1">Multi-pass membrane protein</topology>
    </subcellularLocation>
</comment>
<feature type="transmembrane region" description="Helical" evidence="7">
    <location>
        <begin position="324"/>
        <end position="347"/>
    </location>
</feature>
<protein>
    <submittedName>
        <fullName evidence="10">ABC transporter permease</fullName>
    </submittedName>
</protein>
<organism evidence="10 11">
    <name type="scientific">Cryptosporangium phraense</name>
    <dbReference type="NCBI Taxonomy" id="2593070"/>
    <lineage>
        <taxon>Bacteria</taxon>
        <taxon>Bacillati</taxon>
        <taxon>Actinomycetota</taxon>
        <taxon>Actinomycetes</taxon>
        <taxon>Cryptosporangiales</taxon>
        <taxon>Cryptosporangiaceae</taxon>
        <taxon>Cryptosporangium</taxon>
    </lineage>
</organism>
<accession>A0A545AQ78</accession>
<dbReference type="InterPro" id="IPR003838">
    <property type="entry name" value="ABC3_permease_C"/>
</dbReference>
<keyword evidence="3 7" id="KW-0812">Transmembrane</keyword>
<keyword evidence="2" id="KW-1003">Cell membrane</keyword>
<evidence type="ECO:0000313" key="11">
    <source>
        <dbReference type="Proteomes" id="UP000317982"/>
    </source>
</evidence>
<evidence type="ECO:0000259" key="8">
    <source>
        <dbReference type="Pfam" id="PF02687"/>
    </source>
</evidence>
<dbReference type="GO" id="GO:0005886">
    <property type="term" value="C:plasma membrane"/>
    <property type="evidence" value="ECO:0007669"/>
    <property type="project" value="UniProtKB-SubCell"/>
</dbReference>
<evidence type="ECO:0000259" key="9">
    <source>
        <dbReference type="Pfam" id="PF12704"/>
    </source>
</evidence>
<dbReference type="InParanoid" id="A0A545AQ78"/>
<evidence type="ECO:0000256" key="5">
    <source>
        <dbReference type="ARBA" id="ARBA00023136"/>
    </source>
</evidence>
<dbReference type="InterPro" id="IPR050250">
    <property type="entry name" value="Macrolide_Exporter_MacB"/>
</dbReference>
<dbReference type="OrthoDB" id="9780560at2"/>
<keyword evidence="4 7" id="KW-1133">Transmembrane helix</keyword>
<dbReference type="PANTHER" id="PTHR30572">
    <property type="entry name" value="MEMBRANE COMPONENT OF TRANSPORTER-RELATED"/>
    <property type="match status" value="1"/>
</dbReference>
<comment type="similarity">
    <text evidence="6">Belongs to the ABC-4 integral membrane protein family.</text>
</comment>
<proteinExistence type="inferred from homology"/>
<feature type="domain" description="ABC3 transporter permease C-terminal" evidence="8">
    <location>
        <begin position="275"/>
        <end position="387"/>
    </location>
</feature>
<feature type="transmembrane region" description="Helical" evidence="7">
    <location>
        <begin position="28"/>
        <end position="48"/>
    </location>
</feature>
<dbReference type="Proteomes" id="UP000317982">
    <property type="component" value="Unassembled WGS sequence"/>
</dbReference>
<dbReference type="Pfam" id="PF12704">
    <property type="entry name" value="MacB_PCD"/>
    <property type="match status" value="1"/>
</dbReference>
<dbReference type="AlphaFoldDB" id="A0A545AQ78"/>
<evidence type="ECO:0000313" key="10">
    <source>
        <dbReference type="EMBL" id="TQS43489.1"/>
    </source>
</evidence>
<name>A0A545AQ78_9ACTN</name>
<feature type="transmembrane region" description="Helical" evidence="7">
    <location>
        <begin position="353"/>
        <end position="377"/>
    </location>
</feature>
<dbReference type="Pfam" id="PF02687">
    <property type="entry name" value="FtsX"/>
    <property type="match status" value="1"/>
</dbReference>
<keyword evidence="5 7" id="KW-0472">Membrane</keyword>
<gene>
    <name evidence="10" type="ORF">FL583_19900</name>
</gene>
<feature type="transmembrane region" description="Helical" evidence="7">
    <location>
        <begin position="270"/>
        <end position="296"/>
    </location>
</feature>
<keyword evidence="11" id="KW-1185">Reference proteome</keyword>